<keyword evidence="1" id="KW-0472">Membrane</keyword>
<evidence type="ECO:0000256" key="1">
    <source>
        <dbReference type="SAM" id="Phobius"/>
    </source>
</evidence>
<reference evidence="2" key="1">
    <citation type="submission" date="2019-08" db="EMBL/GenBank/DDBJ databases">
        <authorList>
            <person name="Kucharzyk K."/>
            <person name="Murdoch R.W."/>
            <person name="Higgins S."/>
            <person name="Loffler F."/>
        </authorList>
    </citation>
    <scope>NUCLEOTIDE SEQUENCE</scope>
</reference>
<dbReference type="PANTHER" id="PTHR33451">
    <property type="entry name" value="MALATE-2H(+)/NA(+)-LACTATE ANTIPORTER"/>
    <property type="match status" value="1"/>
</dbReference>
<comment type="caution">
    <text evidence="2">The sequence shown here is derived from an EMBL/GenBank/DDBJ whole genome shotgun (WGS) entry which is preliminary data.</text>
</comment>
<name>A0A645FKS4_9ZZZZ</name>
<evidence type="ECO:0008006" key="3">
    <source>
        <dbReference type="Google" id="ProtNLM"/>
    </source>
</evidence>
<dbReference type="AlphaFoldDB" id="A0A645FKS4"/>
<feature type="transmembrane region" description="Helical" evidence="1">
    <location>
        <begin position="123"/>
        <end position="140"/>
    </location>
</feature>
<keyword evidence="1" id="KW-1133">Transmembrane helix</keyword>
<dbReference type="PANTHER" id="PTHR33451:SF5">
    <property type="entry name" value="NA+_H+ ANTIPORTER"/>
    <property type="match status" value="1"/>
</dbReference>
<keyword evidence="1" id="KW-0812">Transmembrane</keyword>
<evidence type="ECO:0000313" key="2">
    <source>
        <dbReference type="EMBL" id="MPN12803.1"/>
    </source>
</evidence>
<protein>
    <recommendedName>
        <fullName evidence="3">Na+/H+ antiporter NhaC-like C-terminal domain-containing protein</fullName>
    </recommendedName>
</protein>
<proteinExistence type="predicted"/>
<accession>A0A645FKS4</accession>
<organism evidence="2">
    <name type="scientific">bioreactor metagenome</name>
    <dbReference type="NCBI Taxonomy" id="1076179"/>
    <lineage>
        <taxon>unclassified sequences</taxon>
        <taxon>metagenomes</taxon>
        <taxon>ecological metagenomes</taxon>
    </lineage>
</organism>
<gene>
    <name evidence="2" type="ORF">SDC9_160123</name>
</gene>
<sequence length="166" mass="18179">MRLMNAFDPIALLITRLVSKVRHLIFANGILCLIGNAALSDEMAQIVTIGPIIKNITEENVVGSKEDMYTLALRNATLSDAMGVLGSQLVPWHCYMGFFLGISASVYPLAAGLTAGDIISHNYFSWIAVGSMLLLTFTGFDRYIPLFKIPSEPDVYLKSQAAQYSK</sequence>
<feature type="transmembrane region" description="Helical" evidence="1">
    <location>
        <begin position="92"/>
        <end position="111"/>
    </location>
</feature>
<dbReference type="EMBL" id="VSSQ01059220">
    <property type="protein sequence ID" value="MPN12803.1"/>
    <property type="molecule type" value="Genomic_DNA"/>
</dbReference>
<dbReference type="InterPro" id="IPR052180">
    <property type="entry name" value="NhaC_Na-H+_Antiporter"/>
</dbReference>